<dbReference type="AlphaFoldDB" id="A0A2N5U2U5"/>
<name>A0A2N5U2U5_9BASI</name>
<evidence type="ECO:0000313" key="3">
    <source>
        <dbReference type="Proteomes" id="UP000235388"/>
    </source>
</evidence>
<accession>A0A2N5U2U5</accession>
<proteinExistence type="predicted"/>
<feature type="compositionally biased region" description="Basic and acidic residues" evidence="1">
    <location>
        <begin position="12"/>
        <end position="21"/>
    </location>
</feature>
<feature type="region of interest" description="Disordered" evidence="1">
    <location>
        <begin position="1"/>
        <end position="61"/>
    </location>
</feature>
<evidence type="ECO:0000313" key="2">
    <source>
        <dbReference type="EMBL" id="PLW32066.1"/>
    </source>
</evidence>
<evidence type="ECO:0000256" key="1">
    <source>
        <dbReference type="SAM" id="MobiDB-lite"/>
    </source>
</evidence>
<feature type="compositionally biased region" description="Acidic residues" evidence="1">
    <location>
        <begin position="33"/>
        <end position="48"/>
    </location>
</feature>
<protein>
    <submittedName>
        <fullName evidence="2">Uncharacterized protein</fullName>
    </submittedName>
</protein>
<sequence length="215" mass="22993">MSDSKAVSDAAEESRPIRTEDGPAMAPANADESNTESDDSDTESDENNNDPTTAGANAKKTSLTLPPWITNLSDHDLMDLIRKQSRERYDSRTAPSTARDLFLSSSRLALDQASVDGCSIATSRSALDQAFVNGHSIATSCSALDQASVNGLPIATTCLELDQASVNHSPIATTALHRMGEDLRSLSLPIDKKTPHTTKRKVVDNKSHGTQSLLE</sequence>
<dbReference type="EMBL" id="PGCJ01000332">
    <property type="protein sequence ID" value="PLW32066.1"/>
    <property type="molecule type" value="Genomic_DNA"/>
</dbReference>
<reference evidence="2 3" key="1">
    <citation type="submission" date="2017-11" db="EMBL/GenBank/DDBJ databases">
        <title>De novo assembly and phasing of dikaryotic genomes from two isolates of Puccinia coronata f. sp. avenae, the causal agent of oat crown rust.</title>
        <authorList>
            <person name="Miller M.E."/>
            <person name="Zhang Y."/>
            <person name="Omidvar V."/>
            <person name="Sperschneider J."/>
            <person name="Schwessinger B."/>
            <person name="Raley C."/>
            <person name="Palmer J.M."/>
            <person name="Garnica D."/>
            <person name="Upadhyaya N."/>
            <person name="Rathjen J."/>
            <person name="Taylor J.M."/>
            <person name="Park R.F."/>
            <person name="Dodds P.N."/>
            <person name="Hirsch C.D."/>
            <person name="Kianian S.F."/>
            <person name="Figueroa M."/>
        </authorList>
    </citation>
    <scope>NUCLEOTIDE SEQUENCE [LARGE SCALE GENOMIC DNA]</scope>
    <source>
        <strain evidence="2">12NC29</strain>
    </source>
</reference>
<keyword evidence="3" id="KW-1185">Reference proteome</keyword>
<dbReference type="Proteomes" id="UP000235388">
    <property type="component" value="Unassembled WGS sequence"/>
</dbReference>
<gene>
    <name evidence="2" type="ORF">PCANC_24572</name>
</gene>
<organism evidence="2 3">
    <name type="scientific">Puccinia coronata f. sp. avenae</name>
    <dbReference type="NCBI Taxonomy" id="200324"/>
    <lineage>
        <taxon>Eukaryota</taxon>
        <taxon>Fungi</taxon>
        <taxon>Dikarya</taxon>
        <taxon>Basidiomycota</taxon>
        <taxon>Pucciniomycotina</taxon>
        <taxon>Pucciniomycetes</taxon>
        <taxon>Pucciniales</taxon>
        <taxon>Pucciniaceae</taxon>
        <taxon>Puccinia</taxon>
    </lineage>
</organism>
<feature type="region of interest" description="Disordered" evidence="1">
    <location>
        <begin position="191"/>
        <end position="215"/>
    </location>
</feature>
<comment type="caution">
    <text evidence="2">The sequence shown here is derived from an EMBL/GenBank/DDBJ whole genome shotgun (WGS) entry which is preliminary data.</text>
</comment>